<dbReference type="RefSeq" id="WP_243473906.1">
    <property type="nucleotide sequence ID" value="NZ_LT669839.1"/>
</dbReference>
<dbReference type="PROSITE" id="PS50007">
    <property type="entry name" value="PIPLC_X_DOMAIN"/>
    <property type="match status" value="1"/>
</dbReference>
<reference evidence="2 3" key="1">
    <citation type="submission" date="2016-11" db="EMBL/GenBank/DDBJ databases">
        <authorList>
            <person name="Manzoor S."/>
        </authorList>
    </citation>
    <scope>NUCLEOTIDE SEQUENCE [LARGE SCALE GENOMIC DNA]</scope>
    <source>
        <strain evidence="2">Clostridium ultunense strain Esp</strain>
    </source>
</reference>
<protein>
    <submittedName>
        <fullName evidence="2">Uncharacterized protein</fullName>
    </submittedName>
</protein>
<dbReference type="Proteomes" id="UP000245423">
    <property type="component" value="Chromosome 1"/>
</dbReference>
<keyword evidence="1" id="KW-1133">Transmembrane helix</keyword>
<keyword evidence="1" id="KW-0812">Transmembrane</keyword>
<evidence type="ECO:0000313" key="3">
    <source>
        <dbReference type="Proteomes" id="UP000245423"/>
    </source>
</evidence>
<dbReference type="AlphaFoldDB" id="A0A1M4PRU1"/>
<gene>
    <name evidence="2" type="ORF">CUESP1_2821</name>
</gene>
<sequence>MNKKSIEDRFSIDIDAYLNGVDEQNKSESEEYNELLEIGKALTDNDFSKNSNKEEVYDKTLRSISRYKGEDIVKKPKKLVTKVASIALVCILGFSIMQASFAQEFVGKVIKTISLGHITVFEGEPREIKSFPVPEEFKGKIFDKDGNLVEEFSRRT</sequence>
<evidence type="ECO:0000313" key="2">
    <source>
        <dbReference type="EMBL" id="SHD78153.1"/>
    </source>
</evidence>
<accession>A0A1M4PRU1</accession>
<feature type="transmembrane region" description="Helical" evidence="1">
    <location>
        <begin position="83"/>
        <end position="101"/>
    </location>
</feature>
<organism evidence="2 3">
    <name type="scientific">[Clostridium] ultunense Esp</name>
    <dbReference type="NCBI Taxonomy" id="1288971"/>
    <lineage>
        <taxon>Bacteria</taxon>
        <taxon>Bacillati</taxon>
        <taxon>Bacillota</taxon>
        <taxon>Tissierellia</taxon>
        <taxon>Tissierellales</taxon>
        <taxon>Tepidimicrobiaceae</taxon>
        <taxon>Schnuerera</taxon>
    </lineage>
</organism>
<name>A0A1M4PRU1_9FIRM</name>
<proteinExistence type="predicted"/>
<keyword evidence="1" id="KW-0472">Membrane</keyword>
<evidence type="ECO:0000256" key="1">
    <source>
        <dbReference type="SAM" id="Phobius"/>
    </source>
</evidence>
<dbReference type="EMBL" id="LT669839">
    <property type="protein sequence ID" value="SHD78153.1"/>
    <property type="molecule type" value="Genomic_DNA"/>
</dbReference>
<keyword evidence="3" id="KW-1185">Reference proteome</keyword>